<reference evidence="3 4" key="1">
    <citation type="journal article" date="2023" name="Life. Sci Alliance">
        <title>Evolutionary insights into 3D genome organization and epigenetic landscape of Vigna mungo.</title>
        <authorList>
            <person name="Junaid A."/>
            <person name="Singh B."/>
            <person name="Bhatia S."/>
        </authorList>
    </citation>
    <scope>NUCLEOTIDE SEQUENCE [LARGE SCALE GENOMIC DNA]</scope>
    <source>
        <strain evidence="3">Urdbean</strain>
    </source>
</reference>
<feature type="transmembrane region" description="Helical" evidence="2">
    <location>
        <begin position="171"/>
        <end position="193"/>
    </location>
</feature>
<feature type="compositionally biased region" description="Polar residues" evidence="1">
    <location>
        <begin position="30"/>
        <end position="42"/>
    </location>
</feature>
<dbReference type="PANTHER" id="PTHR33641">
    <property type="entry name" value="OS06G0133500 PROTEIN"/>
    <property type="match status" value="1"/>
</dbReference>
<keyword evidence="2" id="KW-0472">Membrane</keyword>
<keyword evidence="2" id="KW-0812">Transmembrane</keyword>
<sequence>MSMFSHFDIAQGQNWSFSLGLGPVKGADSKPNSDGTSSSAESKTARKDPNQSSTGGSKQNPARLKPRFAPEFDGVKDNKRVFWSVITYAELEEKNVKQCSSRFPIADHRHFGCGGLYSTLLQDTKNRPRHQSGYIFFCPSLESTKEGKTCFCKKTENNGTGRTKGTVEGGIMAMGSIFAAVPAIAAAAGFYFIGRNNVKEIKQGSSVSSQKMLAEVKEPAKSLQRPKLAPQFDGLDCFETLVMN</sequence>
<organism evidence="3 4">
    <name type="scientific">Vigna mungo</name>
    <name type="common">Black gram</name>
    <name type="synonym">Phaseolus mungo</name>
    <dbReference type="NCBI Taxonomy" id="3915"/>
    <lineage>
        <taxon>Eukaryota</taxon>
        <taxon>Viridiplantae</taxon>
        <taxon>Streptophyta</taxon>
        <taxon>Embryophyta</taxon>
        <taxon>Tracheophyta</taxon>
        <taxon>Spermatophyta</taxon>
        <taxon>Magnoliopsida</taxon>
        <taxon>eudicotyledons</taxon>
        <taxon>Gunneridae</taxon>
        <taxon>Pentapetalae</taxon>
        <taxon>rosids</taxon>
        <taxon>fabids</taxon>
        <taxon>Fabales</taxon>
        <taxon>Fabaceae</taxon>
        <taxon>Papilionoideae</taxon>
        <taxon>50 kb inversion clade</taxon>
        <taxon>NPAAA clade</taxon>
        <taxon>indigoferoid/millettioid clade</taxon>
        <taxon>Phaseoleae</taxon>
        <taxon>Vigna</taxon>
    </lineage>
</organism>
<feature type="region of interest" description="Disordered" evidence="1">
    <location>
        <begin position="20"/>
        <end position="70"/>
    </location>
</feature>
<dbReference type="Proteomes" id="UP001374535">
    <property type="component" value="Chromosome 2"/>
</dbReference>
<dbReference type="AlphaFoldDB" id="A0AAQ3NYZ9"/>
<keyword evidence="2" id="KW-1133">Transmembrane helix</keyword>
<dbReference type="PANTHER" id="PTHR33641:SF24">
    <property type="entry name" value="PROTEIN, PUTATIVE-RELATED"/>
    <property type="match status" value="1"/>
</dbReference>
<proteinExistence type="predicted"/>
<feature type="compositionally biased region" description="Polar residues" evidence="1">
    <location>
        <begin position="50"/>
        <end position="60"/>
    </location>
</feature>
<evidence type="ECO:0000313" key="3">
    <source>
        <dbReference type="EMBL" id="WVZ18530.1"/>
    </source>
</evidence>
<dbReference type="EMBL" id="CP144699">
    <property type="protein sequence ID" value="WVZ18530.1"/>
    <property type="molecule type" value="Genomic_DNA"/>
</dbReference>
<evidence type="ECO:0000313" key="4">
    <source>
        <dbReference type="Proteomes" id="UP001374535"/>
    </source>
</evidence>
<gene>
    <name evidence="3" type="ORF">V8G54_005852</name>
</gene>
<name>A0AAQ3NYZ9_VIGMU</name>
<evidence type="ECO:0000256" key="2">
    <source>
        <dbReference type="SAM" id="Phobius"/>
    </source>
</evidence>
<keyword evidence="4" id="KW-1185">Reference proteome</keyword>
<evidence type="ECO:0000256" key="1">
    <source>
        <dbReference type="SAM" id="MobiDB-lite"/>
    </source>
</evidence>
<accession>A0AAQ3NYZ9</accession>
<protein>
    <submittedName>
        <fullName evidence="3">Uncharacterized protein</fullName>
    </submittedName>
</protein>